<dbReference type="STRING" id="283909.R7U344"/>
<dbReference type="Proteomes" id="UP000014760">
    <property type="component" value="Unassembled WGS sequence"/>
</dbReference>
<dbReference type="EnsemblMetazoa" id="CapteT224220">
    <property type="protein sequence ID" value="CapteP224220"/>
    <property type="gene ID" value="CapteG224220"/>
</dbReference>
<keyword evidence="3" id="KW-0677">Repeat</keyword>
<dbReference type="CDD" id="cd06682">
    <property type="entry name" value="PDZ5_GRIP1-2-like"/>
    <property type="match status" value="1"/>
</dbReference>
<organism evidence="6">
    <name type="scientific">Capitella teleta</name>
    <name type="common">Polychaete worm</name>
    <dbReference type="NCBI Taxonomy" id="283909"/>
    <lineage>
        <taxon>Eukaryota</taxon>
        <taxon>Metazoa</taxon>
        <taxon>Spiralia</taxon>
        <taxon>Lophotrochozoa</taxon>
        <taxon>Annelida</taxon>
        <taxon>Polychaeta</taxon>
        <taxon>Sedentaria</taxon>
        <taxon>Scolecida</taxon>
        <taxon>Capitellidae</taxon>
        <taxon>Capitella</taxon>
    </lineage>
</organism>
<name>R7U344_CAPTE</name>
<dbReference type="CDD" id="cd06684">
    <property type="entry name" value="PDZ3_GRIP1-2-like"/>
    <property type="match status" value="1"/>
</dbReference>
<dbReference type="CDD" id="cd06685">
    <property type="entry name" value="PDZ7_GRIP1-2-like"/>
    <property type="match status" value="1"/>
</dbReference>
<dbReference type="EMBL" id="AMQN01001834">
    <property type="status" value="NOT_ANNOTATED_CDS"/>
    <property type="molecule type" value="Genomic_DNA"/>
</dbReference>
<dbReference type="CDD" id="cd06686">
    <property type="entry name" value="PDZ4_GRIP1-2-like"/>
    <property type="match status" value="1"/>
</dbReference>
<evidence type="ECO:0000256" key="4">
    <source>
        <dbReference type="SAM" id="MobiDB-lite"/>
    </source>
</evidence>
<evidence type="ECO:0000256" key="3">
    <source>
        <dbReference type="ARBA" id="ARBA00022737"/>
    </source>
</evidence>
<dbReference type="AlphaFoldDB" id="R7U344"/>
<feature type="region of interest" description="Disordered" evidence="4">
    <location>
        <begin position="716"/>
        <end position="822"/>
    </location>
</feature>
<dbReference type="OMA" id="ETKTHDY"/>
<feature type="compositionally biased region" description="Polar residues" evidence="4">
    <location>
        <begin position="374"/>
        <end position="400"/>
    </location>
</feature>
<dbReference type="HOGENOM" id="CLU_004313_0_0_1"/>
<dbReference type="InterPro" id="IPR036034">
    <property type="entry name" value="PDZ_sf"/>
</dbReference>
<feature type="domain" description="PDZ" evidence="5">
    <location>
        <begin position="976"/>
        <end position="1059"/>
    </location>
</feature>
<reference evidence="6 8" key="2">
    <citation type="journal article" date="2013" name="Nature">
        <title>Insights into bilaterian evolution from three spiralian genomes.</title>
        <authorList>
            <person name="Simakov O."/>
            <person name="Marletaz F."/>
            <person name="Cho S.J."/>
            <person name="Edsinger-Gonzales E."/>
            <person name="Havlak P."/>
            <person name="Hellsten U."/>
            <person name="Kuo D.H."/>
            <person name="Larsson T."/>
            <person name="Lv J."/>
            <person name="Arendt D."/>
            <person name="Savage R."/>
            <person name="Osoegawa K."/>
            <person name="de Jong P."/>
            <person name="Grimwood J."/>
            <person name="Chapman J.A."/>
            <person name="Shapiro H."/>
            <person name="Aerts A."/>
            <person name="Otillar R.P."/>
            <person name="Terry A.Y."/>
            <person name="Boore J.L."/>
            <person name="Grigoriev I.V."/>
            <person name="Lindberg D.R."/>
            <person name="Seaver E.C."/>
            <person name="Weisblat D.A."/>
            <person name="Putnam N.H."/>
            <person name="Rokhsar D.S."/>
        </authorList>
    </citation>
    <scope>NUCLEOTIDE SEQUENCE</scope>
    <source>
        <strain evidence="6 8">I ESC-2004</strain>
    </source>
</reference>
<dbReference type="FunCoup" id="R7U344">
    <property type="interactions" value="75"/>
</dbReference>
<feature type="domain" description="PDZ" evidence="5">
    <location>
        <begin position="51"/>
        <end position="134"/>
    </location>
</feature>
<dbReference type="PANTHER" id="PTHR46227">
    <property type="entry name" value="GLUTAMATE RECEPTOR-INTERACTING PROTEIN GRIP"/>
    <property type="match status" value="1"/>
</dbReference>
<dbReference type="SUPFAM" id="SSF50156">
    <property type="entry name" value="PDZ domain-like"/>
    <property type="match status" value="7"/>
</dbReference>
<evidence type="ECO:0000313" key="6">
    <source>
        <dbReference type="EMBL" id="ELU00765.1"/>
    </source>
</evidence>
<feature type="domain" description="PDZ" evidence="5">
    <location>
        <begin position="636"/>
        <end position="718"/>
    </location>
</feature>
<dbReference type="SMART" id="SM00228">
    <property type="entry name" value="PDZ"/>
    <property type="match status" value="7"/>
</dbReference>
<protein>
    <recommendedName>
        <fullName evidence="5">PDZ domain-containing protein</fullName>
    </recommendedName>
</protein>
<reference evidence="7" key="3">
    <citation type="submission" date="2015-06" db="UniProtKB">
        <authorList>
            <consortium name="EnsemblMetazoa"/>
        </authorList>
    </citation>
    <scope>IDENTIFICATION</scope>
</reference>
<feature type="region of interest" description="Disordered" evidence="4">
    <location>
        <begin position="853"/>
        <end position="873"/>
    </location>
</feature>
<dbReference type="InterPro" id="IPR001478">
    <property type="entry name" value="PDZ"/>
</dbReference>
<feature type="compositionally biased region" description="Low complexity" evidence="4">
    <location>
        <begin position="853"/>
        <end position="863"/>
    </location>
</feature>
<dbReference type="PANTHER" id="PTHR46227:SF2">
    <property type="entry name" value="FI03335P"/>
    <property type="match status" value="1"/>
</dbReference>
<feature type="region of interest" description="Disordered" evidence="4">
    <location>
        <begin position="1088"/>
        <end position="1114"/>
    </location>
</feature>
<evidence type="ECO:0000313" key="7">
    <source>
        <dbReference type="EnsemblMetazoa" id="CapteP224220"/>
    </source>
</evidence>
<dbReference type="CDD" id="cd06681">
    <property type="entry name" value="PDZ2_GRIP1-2-like"/>
    <property type="match status" value="1"/>
</dbReference>
<reference evidence="8" key="1">
    <citation type="submission" date="2012-12" db="EMBL/GenBank/DDBJ databases">
        <authorList>
            <person name="Hellsten U."/>
            <person name="Grimwood J."/>
            <person name="Chapman J.A."/>
            <person name="Shapiro H."/>
            <person name="Aerts A."/>
            <person name="Otillar R.P."/>
            <person name="Terry A.Y."/>
            <person name="Boore J.L."/>
            <person name="Simakov O."/>
            <person name="Marletaz F."/>
            <person name="Cho S.-J."/>
            <person name="Edsinger-Gonzales E."/>
            <person name="Havlak P."/>
            <person name="Kuo D.-H."/>
            <person name="Larsson T."/>
            <person name="Lv J."/>
            <person name="Arendt D."/>
            <person name="Savage R."/>
            <person name="Osoegawa K."/>
            <person name="de Jong P."/>
            <person name="Lindberg D.R."/>
            <person name="Seaver E.C."/>
            <person name="Weisblat D.A."/>
            <person name="Putnam N.H."/>
            <person name="Grigoriev I.V."/>
            <person name="Rokhsar D.S."/>
        </authorList>
    </citation>
    <scope>NUCLEOTIDE SEQUENCE</scope>
    <source>
        <strain evidence="8">I ESC-2004</strain>
    </source>
</reference>
<feature type="region of interest" description="Disordered" evidence="4">
    <location>
        <begin position="374"/>
        <end position="416"/>
    </location>
</feature>
<dbReference type="PROSITE" id="PS50106">
    <property type="entry name" value="PDZ"/>
    <property type="match status" value="7"/>
</dbReference>
<keyword evidence="2" id="KW-0963">Cytoplasm</keyword>
<gene>
    <name evidence="6" type="ORF">CAPTEDRAFT_224220</name>
</gene>
<feature type="domain" description="PDZ" evidence="5">
    <location>
        <begin position="251"/>
        <end position="322"/>
    </location>
</feature>
<dbReference type="GO" id="GO:0005737">
    <property type="term" value="C:cytoplasm"/>
    <property type="evidence" value="ECO:0007669"/>
    <property type="project" value="UniProtKB-SubCell"/>
</dbReference>
<evidence type="ECO:0000313" key="8">
    <source>
        <dbReference type="Proteomes" id="UP000014760"/>
    </source>
</evidence>
<feature type="domain" description="PDZ" evidence="5">
    <location>
        <begin position="149"/>
        <end position="237"/>
    </location>
</feature>
<evidence type="ECO:0000256" key="1">
    <source>
        <dbReference type="ARBA" id="ARBA00004496"/>
    </source>
</evidence>
<dbReference type="Gene3D" id="2.30.42.10">
    <property type="match status" value="7"/>
</dbReference>
<feature type="region of interest" description="Disordered" evidence="4">
    <location>
        <begin position="16"/>
        <end position="51"/>
    </location>
</feature>
<proteinExistence type="predicted"/>
<comment type="subcellular location">
    <subcellularLocation>
        <location evidence="1">Cytoplasm</location>
    </subcellularLocation>
</comment>
<dbReference type="OrthoDB" id="75502at2759"/>
<feature type="domain" description="PDZ" evidence="5">
    <location>
        <begin position="537"/>
        <end position="621"/>
    </location>
</feature>
<dbReference type="FunFam" id="2.30.42.10:FF:000023">
    <property type="entry name" value="Glutamate receptor interacting protein 1"/>
    <property type="match status" value="1"/>
</dbReference>
<dbReference type="CDD" id="cd06683">
    <property type="entry name" value="PDZ6_GRIP1-2-like"/>
    <property type="match status" value="1"/>
</dbReference>
<dbReference type="Pfam" id="PF00595">
    <property type="entry name" value="PDZ"/>
    <property type="match status" value="7"/>
</dbReference>
<feature type="domain" description="PDZ" evidence="5">
    <location>
        <begin position="438"/>
        <end position="525"/>
    </location>
</feature>
<dbReference type="GO" id="GO:0098887">
    <property type="term" value="P:neurotransmitter receptor transport, endosome to postsynaptic membrane"/>
    <property type="evidence" value="ECO:0007669"/>
    <property type="project" value="TreeGrafter"/>
</dbReference>
<keyword evidence="8" id="KW-1185">Reference proteome</keyword>
<feature type="compositionally biased region" description="Low complexity" evidence="4">
    <location>
        <begin position="768"/>
        <end position="779"/>
    </location>
</feature>
<evidence type="ECO:0000259" key="5">
    <source>
        <dbReference type="PROSITE" id="PS50106"/>
    </source>
</evidence>
<dbReference type="CDD" id="cd06687">
    <property type="entry name" value="PDZ1_GRIP1-2-like"/>
    <property type="match status" value="1"/>
</dbReference>
<dbReference type="EMBL" id="KB305766">
    <property type="protein sequence ID" value="ELU00765.1"/>
    <property type="molecule type" value="Genomic_DNA"/>
</dbReference>
<sequence>MASAKASYVSFMSEEGDYPLDSRDVADGSNSTPSSSRRRSFTDEEPKATSVVTLKKNDGSSWGLVLSGGVDKESRARVSYLRPGGIAHRSDQLEVGDYIISVNGRRTPQLRYDQVANLLRNSGDEVKLEVEYVLPEPPESSSFSVMCKRIEVTLDKEGSTFGFVLRGGIHGDPVRCRPLVITQVRLGSSADREGTIKIGDRLLAINGVKVTQCTLSEALSLLRNSNQEARFLIEYDVSVLEAVQNATGPLLVEIDKAPGSNLGITLSAGSLVNGHPVLKIDSVVPASIADRCGALHVGDHILSVDDASVQHLTVGKATHLLKYNVSDVVRLQIQPMHKSMANGTLTKQPSPSLTSFTSLQSSATCTSLTTQVGSAISNPGQSNTGSLRSQQSTTLRSTGWNSRQRRSSNSSLASMGTNYSTATLTKHGPHVCHQEVTEVLIHGDPQKGFGLTLDSGGHLQEELIDPPIISHIEPKSSAERCGVLQEGDRVLAINGQYLEHRSLQEALEMLNELRSKVIITVEFDVAESIVPSSGIFAVKLPKRGAGLGITISASSNRKDSEPLIISDVKKGSVAHRTGTIQPGDRLVAIGNVRMDNCTLEDAAQVLQNTEDIVKLKIQKDEDFVDEPDPKTSIVFTVELPKTSGPLGITIDGSEEPFTPVVVSGLQPGSIAHKTGALRVGDCLMAINGESLRGQPLSRAIQLMQNTNDVLTLKITRRSSDKGERNGSGQSHDSVDSALESWDSSGLDSVKPGSRPTSDEIQQHHMHDASSCSSSGAHSAGTKDGSVEHPDTPPQGATSFNDLDGQFETPTPSNYADAPHSMTSSIDEWSKQLDELDKLRNSDLVINETAEAAAGGANSDANSDCFPPPPPPLQIPNREYLLPPDARRTRVPIQIHRPVDTSDLTDELSAAMDELSAIGGLTAITAVTDFDDRVRPKPIAVTDSCPENSVMTAAMHLQEVEEQLQNIFTPTPMELFKANLCKLRDSEDFGFGLSDGVYEKGVYLSAIRPGGPADRSGVLRQFDRVLQVNGIKTKDLDCQQVVPLIIQSGNQVELVVSRNPLAATMSLVNLQHKQSVQFSSKTQVKRLGGSSSSIIDEEEDGVWEPQDLQPNQRNV</sequence>
<accession>R7U344</accession>
<feature type="compositionally biased region" description="Basic and acidic residues" evidence="4">
    <location>
        <begin position="756"/>
        <end position="767"/>
    </location>
</feature>
<dbReference type="InterPro" id="IPR043545">
    <property type="entry name" value="GRIP1/2"/>
</dbReference>
<evidence type="ECO:0000256" key="2">
    <source>
        <dbReference type="ARBA" id="ARBA00022490"/>
    </source>
</evidence>